<evidence type="ECO:0000313" key="2">
    <source>
        <dbReference type="EMBL" id="KAL3271581.1"/>
    </source>
</evidence>
<feature type="compositionally biased region" description="Acidic residues" evidence="1">
    <location>
        <begin position="51"/>
        <end position="71"/>
    </location>
</feature>
<dbReference type="EMBL" id="JABFTP020000042">
    <property type="protein sequence ID" value="KAL3271581.1"/>
    <property type="molecule type" value="Genomic_DNA"/>
</dbReference>
<organism evidence="2 3">
    <name type="scientific">Cryptolaemus montrouzieri</name>
    <dbReference type="NCBI Taxonomy" id="559131"/>
    <lineage>
        <taxon>Eukaryota</taxon>
        <taxon>Metazoa</taxon>
        <taxon>Ecdysozoa</taxon>
        <taxon>Arthropoda</taxon>
        <taxon>Hexapoda</taxon>
        <taxon>Insecta</taxon>
        <taxon>Pterygota</taxon>
        <taxon>Neoptera</taxon>
        <taxon>Endopterygota</taxon>
        <taxon>Coleoptera</taxon>
        <taxon>Polyphaga</taxon>
        <taxon>Cucujiformia</taxon>
        <taxon>Coccinelloidea</taxon>
        <taxon>Coccinellidae</taxon>
        <taxon>Scymninae</taxon>
        <taxon>Scymnini</taxon>
        <taxon>Cryptolaemus</taxon>
    </lineage>
</organism>
<gene>
    <name evidence="2" type="ORF">HHI36_022056</name>
</gene>
<dbReference type="Proteomes" id="UP001516400">
    <property type="component" value="Unassembled WGS sequence"/>
</dbReference>
<evidence type="ECO:0000313" key="3">
    <source>
        <dbReference type="Proteomes" id="UP001516400"/>
    </source>
</evidence>
<dbReference type="AlphaFoldDB" id="A0ABD2MYR4"/>
<name>A0ABD2MYR4_9CUCU</name>
<keyword evidence="3" id="KW-1185">Reference proteome</keyword>
<feature type="region of interest" description="Disordered" evidence="1">
    <location>
        <begin position="51"/>
        <end position="94"/>
    </location>
</feature>
<sequence>MKKDKNGLAVKRLKSSVVCTNCGGSCDNSQLPSQVSSEDEETNTILEQIIDEIDNEEDHDETDDTIADDEEKTSAFDIPISSEDDENTTPGSSTRIKRIKEIELNFEIASQMWIRLTGSNMIRKTTIYLMVMWK</sequence>
<accession>A0ABD2MYR4</accession>
<proteinExistence type="predicted"/>
<reference evidence="2 3" key="1">
    <citation type="journal article" date="2021" name="BMC Biol.">
        <title>Horizontally acquired antibacterial genes associated with adaptive radiation of ladybird beetles.</title>
        <authorList>
            <person name="Li H.S."/>
            <person name="Tang X.F."/>
            <person name="Huang Y.H."/>
            <person name="Xu Z.Y."/>
            <person name="Chen M.L."/>
            <person name="Du X.Y."/>
            <person name="Qiu B.Y."/>
            <person name="Chen P.T."/>
            <person name="Zhang W."/>
            <person name="Slipinski A."/>
            <person name="Escalona H.E."/>
            <person name="Waterhouse R.M."/>
            <person name="Zwick A."/>
            <person name="Pang H."/>
        </authorList>
    </citation>
    <scope>NUCLEOTIDE SEQUENCE [LARGE SCALE GENOMIC DNA]</scope>
    <source>
        <strain evidence="2">SYSU2018</strain>
    </source>
</reference>
<evidence type="ECO:0000256" key="1">
    <source>
        <dbReference type="SAM" id="MobiDB-lite"/>
    </source>
</evidence>
<protein>
    <submittedName>
        <fullName evidence="2">Uncharacterized protein</fullName>
    </submittedName>
</protein>
<comment type="caution">
    <text evidence="2">The sequence shown here is derived from an EMBL/GenBank/DDBJ whole genome shotgun (WGS) entry which is preliminary data.</text>
</comment>